<keyword evidence="4" id="KW-1185">Reference proteome</keyword>
<organism evidence="3 4">
    <name type="scientific">Paraburkholderia metrosideri</name>
    <dbReference type="NCBI Taxonomy" id="580937"/>
    <lineage>
        <taxon>Bacteria</taxon>
        <taxon>Pseudomonadati</taxon>
        <taxon>Pseudomonadota</taxon>
        <taxon>Betaproteobacteria</taxon>
        <taxon>Burkholderiales</taxon>
        <taxon>Burkholderiaceae</taxon>
        <taxon>Paraburkholderia</taxon>
    </lineage>
</organism>
<evidence type="ECO:0000256" key="2">
    <source>
        <dbReference type="ARBA" id="ARBA00023002"/>
    </source>
</evidence>
<dbReference type="PANTHER" id="PTHR24320:SF274">
    <property type="entry name" value="CHAIN DEHYDROGENASE, PUTATIVE (AFU_ORTHOLOGUE AFUA_4G00440)-RELATED"/>
    <property type="match status" value="1"/>
</dbReference>
<protein>
    <recommendedName>
        <fullName evidence="5">SDR family NAD(P)-dependent oxidoreductase</fullName>
    </recommendedName>
</protein>
<dbReference type="Proteomes" id="UP000598032">
    <property type="component" value="Unassembled WGS sequence"/>
</dbReference>
<dbReference type="SUPFAM" id="SSF51735">
    <property type="entry name" value="NAD(P)-binding Rossmann-fold domains"/>
    <property type="match status" value="1"/>
</dbReference>
<comment type="similarity">
    <text evidence="1">Belongs to the short-chain dehydrogenases/reductases (SDR) family.</text>
</comment>
<accession>A0ABN7HVI8</accession>
<evidence type="ECO:0000313" key="4">
    <source>
        <dbReference type="Proteomes" id="UP000598032"/>
    </source>
</evidence>
<dbReference type="Pfam" id="PF00106">
    <property type="entry name" value="adh_short"/>
    <property type="match status" value="1"/>
</dbReference>
<dbReference type="PANTHER" id="PTHR24320">
    <property type="entry name" value="RETINOL DEHYDROGENASE"/>
    <property type="match status" value="1"/>
</dbReference>
<dbReference type="RefSeq" id="WP_201642910.1">
    <property type="nucleotide sequence ID" value="NZ_CAJHCP010000006.1"/>
</dbReference>
<dbReference type="InterPro" id="IPR036291">
    <property type="entry name" value="NAD(P)-bd_dom_sf"/>
</dbReference>
<keyword evidence="2" id="KW-0560">Oxidoreductase</keyword>
<reference evidence="3 4" key="1">
    <citation type="submission" date="2020-10" db="EMBL/GenBank/DDBJ databases">
        <authorList>
            <person name="Peeters C."/>
        </authorList>
    </citation>
    <scope>NUCLEOTIDE SEQUENCE [LARGE SCALE GENOMIC DNA]</scope>
    <source>
        <strain evidence="3 4">LMG 28140</strain>
    </source>
</reference>
<evidence type="ECO:0000313" key="3">
    <source>
        <dbReference type="EMBL" id="CAD6534514.1"/>
    </source>
</evidence>
<gene>
    <name evidence="3" type="ORF">LMG28140_02805</name>
</gene>
<evidence type="ECO:0008006" key="5">
    <source>
        <dbReference type="Google" id="ProtNLM"/>
    </source>
</evidence>
<sequence>MSRVFITGSADGLGKMAARLLVEAGHEVVLHARSAARADDALKAVPGAQTALVGDLSSIAATIALAAQVNQLGRFDAVIHNAAVGFQEPRRVASVDGLPHVFAVNTLAPYMLTALIEPPKRLVYLSSGLHRSGDASLVDLAWERRPWQGTAAYSDSKLHDALLAFAIARRWPGVLSNALEPGWVATKMGGRGAPDDLQAAPTTQVWLAVSDEPAAMVSGGYFYHMKPRDTHPALRDVAAQERLIEACEGFSGVRLPG</sequence>
<dbReference type="InterPro" id="IPR002347">
    <property type="entry name" value="SDR_fam"/>
</dbReference>
<comment type="caution">
    <text evidence="3">The sequence shown here is derived from an EMBL/GenBank/DDBJ whole genome shotgun (WGS) entry which is preliminary data.</text>
</comment>
<dbReference type="EMBL" id="CAJHCP010000006">
    <property type="protein sequence ID" value="CAD6534514.1"/>
    <property type="molecule type" value="Genomic_DNA"/>
</dbReference>
<dbReference type="Gene3D" id="3.40.50.720">
    <property type="entry name" value="NAD(P)-binding Rossmann-like Domain"/>
    <property type="match status" value="1"/>
</dbReference>
<name>A0ABN7HVI8_9BURK</name>
<dbReference type="PRINTS" id="PR00081">
    <property type="entry name" value="GDHRDH"/>
</dbReference>
<evidence type="ECO:0000256" key="1">
    <source>
        <dbReference type="ARBA" id="ARBA00006484"/>
    </source>
</evidence>
<proteinExistence type="inferred from homology"/>